<dbReference type="PANTHER" id="PTHR32243:SF18">
    <property type="entry name" value="INNER MEMBRANE ABC TRANSPORTER PERMEASE PROTEIN YCJP"/>
    <property type="match status" value="1"/>
</dbReference>
<feature type="transmembrane region" description="Helical" evidence="7">
    <location>
        <begin position="255"/>
        <end position="277"/>
    </location>
</feature>
<evidence type="ECO:0000256" key="3">
    <source>
        <dbReference type="ARBA" id="ARBA00022475"/>
    </source>
</evidence>
<proteinExistence type="inferred from homology"/>
<protein>
    <submittedName>
        <fullName evidence="10">Sugar ABC transporter permease</fullName>
    </submittedName>
</protein>
<feature type="domain" description="ABC transmembrane type-1" evidence="9">
    <location>
        <begin position="130"/>
        <end position="320"/>
    </location>
</feature>
<evidence type="ECO:0000259" key="9">
    <source>
        <dbReference type="PROSITE" id="PS50928"/>
    </source>
</evidence>
<feature type="compositionally biased region" description="Low complexity" evidence="8">
    <location>
        <begin position="1"/>
        <end position="17"/>
    </location>
</feature>
<comment type="caution">
    <text evidence="10">The sequence shown here is derived from an EMBL/GenBank/DDBJ whole genome shotgun (WGS) entry which is preliminary data.</text>
</comment>
<dbReference type="InterPro" id="IPR050901">
    <property type="entry name" value="BP-dep_ABC_trans_perm"/>
</dbReference>
<dbReference type="PROSITE" id="PS50928">
    <property type="entry name" value="ABC_TM1"/>
    <property type="match status" value="1"/>
</dbReference>
<dbReference type="Pfam" id="PF00528">
    <property type="entry name" value="BPD_transp_1"/>
    <property type="match status" value="1"/>
</dbReference>
<dbReference type="OrthoDB" id="57451at2157"/>
<dbReference type="SUPFAM" id="SSF161098">
    <property type="entry name" value="MetI-like"/>
    <property type="match status" value="1"/>
</dbReference>
<evidence type="ECO:0000256" key="8">
    <source>
        <dbReference type="SAM" id="MobiDB-lite"/>
    </source>
</evidence>
<keyword evidence="5 7" id="KW-1133">Transmembrane helix</keyword>
<feature type="transmembrane region" description="Helical" evidence="7">
    <location>
        <begin position="297"/>
        <end position="320"/>
    </location>
</feature>
<dbReference type="eggNOG" id="arCOG00159">
    <property type="taxonomic scope" value="Archaea"/>
</dbReference>
<keyword evidence="3" id="KW-1003">Cell membrane</keyword>
<dbReference type="STRING" id="29540.C481_00475"/>
<keyword evidence="4 7" id="KW-0812">Transmembrane</keyword>
<comment type="similarity">
    <text evidence="7">Belongs to the binding-protein-dependent transport system permease family.</text>
</comment>
<comment type="subcellular location">
    <subcellularLocation>
        <location evidence="1 7">Cell membrane</location>
        <topology evidence="1 7">Multi-pass membrane protein</topology>
    </subcellularLocation>
</comment>
<evidence type="ECO:0000256" key="7">
    <source>
        <dbReference type="RuleBase" id="RU363032"/>
    </source>
</evidence>
<dbReference type="AlphaFoldDB" id="M0B6S2"/>
<dbReference type="PANTHER" id="PTHR32243">
    <property type="entry name" value="MALTOSE TRANSPORT SYSTEM PERMEASE-RELATED"/>
    <property type="match status" value="1"/>
</dbReference>
<evidence type="ECO:0000256" key="2">
    <source>
        <dbReference type="ARBA" id="ARBA00022448"/>
    </source>
</evidence>
<dbReference type="PATRIC" id="fig|29540.5.peg.98"/>
<dbReference type="InterPro" id="IPR035906">
    <property type="entry name" value="MetI-like_sf"/>
</dbReference>
<keyword evidence="11" id="KW-1185">Reference proteome</keyword>
<feature type="transmembrane region" description="Helical" evidence="7">
    <location>
        <begin position="167"/>
        <end position="186"/>
    </location>
</feature>
<reference evidence="10 11" key="1">
    <citation type="journal article" date="2014" name="PLoS Genet.">
        <title>Phylogenetically driven sequencing of extremely halophilic archaea reveals strategies for static and dynamic osmo-response.</title>
        <authorList>
            <person name="Becker E.A."/>
            <person name="Seitzer P.M."/>
            <person name="Tritt A."/>
            <person name="Larsen D."/>
            <person name="Krusor M."/>
            <person name="Yao A.I."/>
            <person name="Wu D."/>
            <person name="Madern D."/>
            <person name="Eisen J.A."/>
            <person name="Darling A.E."/>
            <person name="Facciotti M.T."/>
        </authorList>
    </citation>
    <scope>NUCLEOTIDE SEQUENCE [LARGE SCALE GENOMIC DNA]</scope>
    <source>
        <strain evidence="10 11">DSM 12278</strain>
    </source>
</reference>
<dbReference type="EMBL" id="AOIO01000003">
    <property type="protein sequence ID" value="ELZ05963.1"/>
    <property type="molecule type" value="Genomic_DNA"/>
</dbReference>
<feature type="transmembrane region" description="Helical" evidence="7">
    <location>
        <begin position="136"/>
        <end position="155"/>
    </location>
</feature>
<dbReference type="CDD" id="cd06261">
    <property type="entry name" value="TM_PBP2"/>
    <property type="match status" value="1"/>
</dbReference>
<dbReference type="GO" id="GO:0005886">
    <property type="term" value="C:plasma membrane"/>
    <property type="evidence" value="ECO:0007669"/>
    <property type="project" value="UniProtKB-SubCell"/>
</dbReference>
<dbReference type="GO" id="GO:0055085">
    <property type="term" value="P:transmembrane transport"/>
    <property type="evidence" value="ECO:0007669"/>
    <property type="project" value="InterPro"/>
</dbReference>
<evidence type="ECO:0000256" key="4">
    <source>
        <dbReference type="ARBA" id="ARBA00022692"/>
    </source>
</evidence>
<name>M0B6S2_NATA1</name>
<feature type="region of interest" description="Disordered" evidence="8">
    <location>
        <begin position="1"/>
        <end position="23"/>
    </location>
</feature>
<keyword evidence="2 7" id="KW-0813">Transport</keyword>
<dbReference type="Gene3D" id="1.10.3720.10">
    <property type="entry name" value="MetI-like"/>
    <property type="match status" value="1"/>
</dbReference>
<dbReference type="InterPro" id="IPR000515">
    <property type="entry name" value="MetI-like"/>
</dbReference>
<gene>
    <name evidence="10" type="ORF">C481_00475</name>
</gene>
<dbReference type="RefSeq" id="WP_006106770.1">
    <property type="nucleotide sequence ID" value="NZ_AOIO01000003.1"/>
</dbReference>
<feature type="transmembrane region" description="Helical" evidence="7">
    <location>
        <begin position="45"/>
        <end position="66"/>
    </location>
</feature>
<sequence length="335" mass="36556">MATTTDPDTGPSTDADANAGDPTAEFRKNQSWLFDTTAGTYLRKIVVGFVSTVSLLYLLFPLYWMVVTALKSTQEIQQIPPTVFPENPSLEGFRLVIESSLETGGYAGVVENVFGVTISSAINVDVIGIILNSLKVSIGAGVIAVVLGTIASYVLSRREFRGKNALMSVLLASLMFPGTAIMVPEWELINTLDLYDTHLSLILIYGAMTSPFVVWLMKGFFDEFPDSIIEASRIDQCSSVETFWYVIVPMARNSLIASFIFAFLLAWNELVFALTLLDNQNYTVPPGLLTFVQGFNTQWNVVAAASIIVSLPVLLGLAYIQRYFVQGLTGGAIKG</sequence>
<evidence type="ECO:0000256" key="6">
    <source>
        <dbReference type="ARBA" id="ARBA00023136"/>
    </source>
</evidence>
<keyword evidence="6 7" id="KW-0472">Membrane</keyword>
<organism evidence="10 11">
    <name type="scientific">Natrialba asiatica (strain ATCC 700177 / DSM 12278 / JCM 9576 / FERM P-10747 / NBRC 102637 / 172P1)</name>
    <dbReference type="NCBI Taxonomy" id="29540"/>
    <lineage>
        <taxon>Archaea</taxon>
        <taxon>Methanobacteriati</taxon>
        <taxon>Methanobacteriota</taxon>
        <taxon>Stenosarchaea group</taxon>
        <taxon>Halobacteria</taxon>
        <taxon>Halobacteriales</taxon>
        <taxon>Natrialbaceae</taxon>
        <taxon>Natrialba</taxon>
    </lineage>
</organism>
<evidence type="ECO:0000313" key="10">
    <source>
        <dbReference type="EMBL" id="ELZ05963.1"/>
    </source>
</evidence>
<evidence type="ECO:0000313" key="11">
    <source>
        <dbReference type="Proteomes" id="UP000011554"/>
    </source>
</evidence>
<evidence type="ECO:0000256" key="5">
    <source>
        <dbReference type="ARBA" id="ARBA00022989"/>
    </source>
</evidence>
<feature type="transmembrane region" description="Helical" evidence="7">
    <location>
        <begin position="198"/>
        <end position="217"/>
    </location>
</feature>
<evidence type="ECO:0000256" key="1">
    <source>
        <dbReference type="ARBA" id="ARBA00004651"/>
    </source>
</evidence>
<dbReference type="Proteomes" id="UP000011554">
    <property type="component" value="Unassembled WGS sequence"/>
</dbReference>
<accession>M0B6S2</accession>